<evidence type="ECO:0000256" key="3">
    <source>
        <dbReference type="ARBA" id="ARBA00022842"/>
    </source>
</evidence>
<keyword evidence="1 4" id="KW-0479">Metal-binding</keyword>
<dbReference type="EMBL" id="JAAKFY010000022">
    <property type="protein sequence ID" value="KAF3837649.1"/>
    <property type="molecule type" value="Genomic_DNA"/>
</dbReference>
<feature type="non-terminal residue" evidence="6">
    <location>
        <position position="1"/>
    </location>
</feature>
<evidence type="ECO:0000256" key="4">
    <source>
        <dbReference type="PIRSR" id="PIRSR604808-2"/>
    </source>
</evidence>
<feature type="binding site" evidence="4">
    <location>
        <position position="328"/>
    </location>
    <ligand>
        <name>Mg(2+)</name>
        <dbReference type="ChEBI" id="CHEBI:18420"/>
        <label>1</label>
    </ligand>
</feature>
<dbReference type="Gene3D" id="3.60.10.10">
    <property type="entry name" value="Endonuclease/exonuclease/phosphatase"/>
    <property type="match status" value="1"/>
</dbReference>
<dbReference type="SUPFAM" id="SSF56219">
    <property type="entry name" value="DNase I-like"/>
    <property type="match status" value="1"/>
</dbReference>
<comment type="cofactor">
    <cofactor evidence="4">
        <name>Mg(2+)</name>
        <dbReference type="ChEBI" id="CHEBI:18420"/>
    </cofactor>
    <cofactor evidence="4">
        <name>Mn(2+)</name>
        <dbReference type="ChEBI" id="CHEBI:29035"/>
    </cofactor>
    <text evidence="4">Probably binds two magnesium or manganese ions per subunit.</text>
</comment>
<proteinExistence type="predicted"/>
<reference evidence="6 7" key="1">
    <citation type="submission" date="2020-03" db="EMBL/GenBank/DDBJ databases">
        <title>Dissostichus mawsoni Genome sequencing and assembly.</title>
        <authorList>
            <person name="Park H."/>
        </authorList>
    </citation>
    <scope>NUCLEOTIDE SEQUENCE [LARGE SCALE GENOMIC DNA]</scope>
    <source>
        <strain evidence="6">DM0001</strain>
        <tissue evidence="6">Muscle</tissue>
    </source>
</reference>
<dbReference type="PANTHER" id="PTHR22748:SF26">
    <property type="entry name" value="ENDONUCLEASE_EXONUCLEASE_PHOSPHATASE DOMAIN-CONTAINING PROTEIN"/>
    <property type="match status" value="1"/>
</dbReference>
<dbReference type="InterPro" id="IPR036691">
    <property type="entry name" value="Endo/exonu/phosph_ase_sf"/>
</dbReference>
<keyword evidence="4" id="KW-0464">Manganese</keyword>
<sequence length="480" mass="55221">MSRPSRGKEAGGISPLLDKILRHFLSDTIPAPEIERAHRALRPIPDPGHPPRHIIIRFLRWSDKNEVFKTLASAKGKLTWDGHDLRMFQDFPMEIQRQRDSYRELRSILRKENLRHGILYPARLIVTINEETFIFKEPKEAEKSLNCDIAMLQETHLNAMESKKLRQNWVGQIFSSPGGKASRGVSILISKNMPFKSSNVHVDQEGRYVIVSGLLQNEMVTLVNVYAPNSLQSKFFTSLWHFNSVCDPIVDRSSHPLPSDKNISAALRDFQSELGITDVWRLVHPDAREYSFYSGAHNSYSRIDYIMMSSNLIQNVIEIKMHSILLSDHAAVSVTFFPPTNPCKSKQPILDFFEINLNSVPSVATVWEAFKATCRGWLISFSSAENKKRREVKSQLNFKLKTLEEQHMLDPSNLDLRNSLLTARTNLQKLVHEETAFALFRLRRTYFESGDKAGKMLAHRLKQIENRQIIPAIRDEHDRL</sequence>
<feature type="site" description="Interaction with DNA substrate" evidence="5">
    <location>
        <position position="329"/>
    </location>
</feature>
<evidence type="ECO:0008006" key="8">
    <source>
        <dbReference type="Google" id="ProtNLM"/>
    </source>
</evidence>
<dbReference type="CDD" id="cd09076">
    <property type="entry name" value="L1-EN"/>
    <property type="match status" value="1"/>
</dbReference>
<dbReference type="InterPro" id="IPR004808">
    <property type="entry name" value="AP_endonuc_1"/>
</dbReference>
<dbReference type="PANTHER" id="PTHR22748">
    <property type="entry name" value="AP ENDONUCLEASE"/>
    <property type="match status" value="1"/>
</dbReference>
<feature type="site" description="Important for catalytic activity" evidence="5">
    <location>
        <position position="304"/>
    </location>
</feature>
<dbReference type="GO" id="GO:0046872">
    <property type="term" value="F:metal ion binding"/>
    <property type="evidence" value="ECO:0007669"/>
    <property type="project" value="UniProtKB-KW"/>
</dbReference>
<dbReference type="Proteomes" id="UP000518266">
    <property type="component" value="Unassembled WGS sequence"/>
</dbReference>
<accession>A0A7J5XM69</accession>
<dbReference type="OrthoDB" id="10059413at2759"/>
<dbReference type="GO" id="GO:0008081">
    <property type="term" value="F:phosphoric diester hydrolase activity"/>
    <property type="evidence" value="ECO:0007669"/>
    <property type="project" value="TreeGrafter"/>
</dbReference>
<organism evidence="6 7">
    <name type="scientific">Dissostichus mawsoni</name>
    <name type="common">Antarctic cod</name>
    <dbReference type="NCBI Taxonomy" id="36200"/>
    <lineage>
        <taxon>Eukaryota</taxon>
        <taxon>Metazoa</taxon>
        <taxon>Chordata</taxon>
        <taxon>Craniata</taxon>
        <taxon>Vertebrata</taxon>
        <taxon>Euteleostomi</taxon>
        <taxon>Actinopterygii</taxon>
        <taxon>Neopterygii</taxon>
        <taxon>Teleostei</taxon>
        <taxon>Neoteleostei</taxon>
        <taxon>Acanthomorphata</taxon>
        <taxon>Eupercaria</taxon>
        <taxon>Perciformes</taxon>
        <taxon>Notothenioidei</taxon>
        <taxon>Nototheniidae</taxon>
        <taxon>Dissostichus</taxon>
    </lineage>
</organism>
<comment type="caution">
    <text evidence="6">The sequence shown here is derived from an EMBL/GenBank/DDBJ whole genome shotgun (WGS) entry which is preliminary data.</text>
</comment>
<keyword evidence="7" id="KW-1185">Reference proteome</keyword>
<dbReference type="GO" id="GO:0005634">
    <property type="term" value="C:nucleus"/>
    <property type="evidence" value="ECO:0007669"/>
    <property type="project" value="TreeGrafter"/>
</dbReference>
<evidence type="ECO:0000313" key="6">
    <source>
        <dbReference type="EMBL" id="KAF3837649.1"/>
    </source>
</evidence>
<evidence type="ECO:0000256" key="1">
    <source>
        <dbReference type="ARBA" id="ARBA00022723"/>
    </source>
</evidence>
<name>A0A7J5XM69_DISMA</name>
<dbReference type="AlphaFoldDB" id="A0A7J5XM69"/>
<dbReference type="GO" id="GO:0006284">
    <property type="term" value="P:base-excision repair"/>
    <property type="evidence" value="ECO:0007669"/>
    <property type="project" value="TreeGrafter"/>
</dbReference>
<evidence type="ECO:0000313" key="7">
    <source>
        <dbReference type="Proteomes" id="UP000518266"/>
    </source>
</evidence>
<evidence type="ECO:0000256" key="2">
    <source>
        <dbReference type="ARBA" id="ARBA00022801"/>
    </source>
</evidence>
<keyword evidence="2" id="KW-0378">Hydrolase</keyword>
<dbReference type="GO" id="GO:0008311">
    <property type="term" value="F:double-stranded DNA 3'-5' DNA exonuclease activity"/>
    <property type="evidence" value="ECO:0007669"/>
    <property type="project" value="TreeGrafter"/>
</dbReference>
<protein>
    <recommendedName>
        <fullName evidence="8">Endonuclease/exonuclease/phosphatase domain-containing protein</fullName>
    </recommendedName>
</protein>
<keyword evidence="3 4" id="KW-0460">Magnesium</keyword>
<gene>
    <name evidence="6" type="ORF">F7725_009417</name>
</gene>
<feature type="binding site" evidence="4">
    <location>
        <position position="329"/>
    </location>
    <ligand>
        <name>Mg(2+)</name>
        <dbReference type="ChEBI" id="CHEBI:18420"/>
        <label>1</label>
    </ligand>
</feature>
<dbReference type="GO" id="GO:0003906">
    <property type="term" value="F:DNA-(apurinic or apyrimidinic site) endonuclease activity"/>
    <property type="evidence" value="ECO:0007669"/>
    <property type="project" value="TreeGrafter"/>
</dbReference>
<evidence type="ECO:0000256" key="5">
    <source>
        <dbReference type="PIRSR" id="PIRSR604808-3"/>
    </source>
</evidence>
<dbReference type="Gene3D" id="3.30.70.1820">
    <property type="entry name" value="L1 transposable element, RRM domain"/>
    <property type="match status" value="1"/>
</dbReference>